<evidence type="ECO:0000313" key="2">
    <source>
        <dbReference type="EMBL" id="AER41510.1"/>
    </source>
</evidence>
<keyword evidence="1" id="KW-0812">Transmembrane</keyword>
<name>K4ERU8_9BBAC</name>
<keyword evidence="1" id="KW-1133">Transmembrane helix</keyword>
<protein>
    <submittedName>
        <fullName evidence="2">Per os infectio factor 4</fullName>
    </submittedName>
</protein>
<feature type="transmembrane region" description="Helical" evidence="1">
    <location>
        <begin position="6"/>
        <end position="27"/>
    </location>
</feature>
<evidence type="ECO:0000313" key="3">
    <source>
        <dbReference type="Proteomes" id="UP000201571"/>
    </source>
</evidence>
<keyword evidence="1" id="KW-0472">Membrane</keyword>
<dbReference type="Proteomes" id="UP000201571">
    <property type="component" value="Segment"/>
</dbReference>
<proteinExistence type="predicted"/>
<organism evidence="2 3">
    <name type="scientific">Epinotia aporema granulovirus</name>
    <dbReference type="NCBI Taxonomy" id="166056"/>
    <lineage>
        <taxon>Viruses</taxon>
        <taxon>Viruses incertae sedis</taxon>
        <taxon>Naldaviricetes</taxon>
        <taxon>Lefavirales</taxon>
        <taxon>Baculoviridae</taxon>
        <taxon>Betabaculovirus</taxon>
        <taxon>Betabaculovirus epaporemae</taxon>
    </lineage>
</organism>
<dbReference type="GeneID" id="13842623"/>
<dbReference type="EMBL" id="JN408834">
    <property type="protein sequence ID" value="AER41510.1"/>
    <property type="molecule type" value="Genomic_DNA"/>
</dbReference>
<gene>
    <name evidence="2" type="primary">pif-4</name>
</gene>
<dbReference type="OrthoDB" id="16714at10239"/>
<accession>K4ERU8</accession>
<dbReference type="Pfam" id="PF04798">
    <property type="entry name" value="Baculo_19"/>
    <property type="match status" value="1"/>
</dbReference>
<dbReference type="KEGG" id="vg:13842623"/>
<keyword evidence="3" id="KW-1185">Reference proteome</keyword>
<evidence type="ECO:0000256" key="1">
    <source>
        <dbReference type="SAM" id="Phobius"/>
    </source>
</evidence>
<dbReference type="RefSeq" id="YP_006908592.1">
    <property type="nucleotide sequence ID" value="NC_018875.1"/>
</dbReference>
<sequence length="162" mass="18622">MSFMDILIVPLICVAMLVLTISIFFFNPLQNTARYIRQAVDYTIIPSIDLYVKDNDRLFVVEPERSLIYNTAGAIYYYFEGGTSGRICPHNEHAIVRLTSKDIELINKNGVYNITCTNTSPVSLYNHFTNEGCFYRLPFYISRFTIIDLFNILIESGFAGMR</sequence>
<reference evidence="2 3" key="1">
    <citation type="journal article" date="2012" name="BMC Genomics">
        <title>Genome of Epinotia aporema granulovirus (EpapGV), a polyorganotropic fast killing betabaculovirus with a novel thymidylate kinase gene.</title>
        <authorList>
            <person name="Ferrelli M.L."/>
            <person name="Salvador R."/>
            <person name="Biedma M.E."/>
            <person name="Berretta M.F."/>
            <person name="Haase S."/>
            <person name="Sciocco-Cap A."/>
            <person name="Ghiringhelli P.D."/>
            <person name="Romanowski V."/>
        </authorList>
    </citation>
    <scope>NUCLEOTIDE SEQUENCE [LARGE SCALE GENOMIC DNA]</scope>
</reference>
<dbReference type="InterPro" id="IPR006883">
    <property type="entry name" value="AcMNPV_PIF-4"/>
</dbReference>